<dbReference type="eggNOG" id="ENOG502T4R1">
    <property type="taxonomic scope" value="Eukaryota"/>
</dbReference>
<dbReference type="KEGG" id="ptrr:6345836"/>
<organism evidence="2 3">
    <name type="scientific">Pyrenophora tritici-repentis (strain Pt-1C-BFP)</name>
    <name type="common">Wheat tan spot fungus</name>
    <name type="synonym">Drechslera tritici-repentis</name>
    <dbReference type="NCBI Taxonomy" id="426418"/>
    <lineage>
        <taxon>Eukaryota</taxon>
        <taxon>Fungi</taxon>
        <taxon>Dikarya</taxon>
        <taxon>Ascomycota</taxon>
        <taxon>Pezizomycotina</taxon>
        <taxon>Dothideomycetes</taxon>
        <taxon>Pleosporomycetidae</taxon>
        <taxon>Pleosporales</taxon>
        <taxon>Pleosporineae</taxon>
        <taxon>Pleosporaceae</taxon>
        <taxon>Pyrenophora</taxon>
    </lineage>
</organism>
<dbReference type="InParanoid" id="B2WC55"/>
<evidence type="ECO:0000313" key="2">
    <source>
        <dbReference type="EMBL" id="EDU50483.1"/>
    </source>
</evidence>
<reference evidence="3" key="1">
    <citation type="journal article" date="2013" name="G3 (Bethesda)">
        <title>Comparative genomics of a plant-pathogenic fungus, Pyrenophora tritici-repentis, reveals transduplication and the impact of repeat elements on pathogenicity and population divergence.</title>
        <authorList>
            <person name="Manning V.A."/>
            <person name="Pandelova I."/>
            <person name="Dhillon B."/>
            <person name="Wilhelm L.J."/>
            <person name="Goodwin S.B."/>
            <person name="Berlin A.M."/>
            <person name="Figueroa M."/>
            <person name="Freitag M."/>
            <person name="Hane J.K."/>
            <person name="Henrissat B."/>
            <person name="Holman W.H."/>
            <person name="Kodira C.D."/>
            <person name="Martin J."/>
            <person name="Oliver R.P."/>
            <person name="Robbertse B."/>
            <person name="Schackwitz W."/>
            <person name="Schwartz D.C."/>
            <person name="Spatafora J.W."/>
            <person name="Turgeon B.G."/>
            <person name="Yandava C."/>
            <person name="Young S."/>
            <person name="Zhou S."/>
            <person name="Zeng Q."/>
            <person name="Grigoriev I.V."/>
            <person name="Ma L.-J."/>
            <person name="Ciuffetti L.M."/>
        </authorList>
    </citation>
    <scope>NUCLEOTIDE SEQUENCE [LARGE SCALE GENOMIC DNA]</scope>
    <source>
        <strain evidence="3">Pt-1C-BFP</strain>
    </source>
</reference>
<feature type="region of interest" description="Disordered" evidence="1">
    <location>
        <begin position="1"/>
        <end position="21"/>
    </location>
</feature>
<accession>B2WC55</accession>
<gene>
    <name evidence="2" type="ORF">PTRG_07564</name>
</gene>
<dbReference type="RefSeq" id="XP_001937896.2">
    <property type="nucleotide sequence ID" value="XM_001937861.2"/>
</dbReference>
<dbReference type="Proteomes" id="UP000001471">
    <property type="component" value="Unassembled WGS sequence"/>
</dbReference>
<name>B2WC55_PYRTR</name>
<evidence type="ECO:0000256" key="1">
    <source>
        <dbReference type="SAM" id="MobiDB-lite"/>
    </source>
</evidence>
<dbReference type="EMBL" id="DS231622">
    <property type="protein sequence ID" value="EDU50483.1"/>
    <property type="molecule type" value="Genomic_DNA"/>
</dbReference>
<dbReference type="AlphaFoldDB" id="B2WC55"/>
<sequence>MVPRKATAANKAGSKDKVVKRPARGYHKFKNGLFNVTPKRSEKELVKVNQQSPLLRLPPEIRNRIWEFALGGMVYRVKNPDSDRHRKLAPSPKQPAGISLLRIVVRIFQCKYVKKAYEDDLRAVLEEAASGPVNVKIEHTNRHWLDYDTSFWKGSAQDTN</sequence>
<proteinExistence type="predicted"/>
<dbReference type="OrthoDB" id="5413827at2759"/>
<dbReference type="HOGENOM" id="CLU_1653045_0_0_1"/>
<protein>
    <submittedName>
        <fullName evidence="2">Uncharacterized protein</fullName>
    </submittedName>
</protein>
<dbReference type="GeneID" id="6345836"/>
<evidence type="ECO:0000313" key="3">
    <source>
        <dbReference type="Proteomes" id="UP000001471"/>
    </source>
</evidence>